<organism evidence="2">
    <name type="scientific">virus sp. ctML55</name>
    <dbReference type="NCBI Taxonomy" id="2827627"/>
    <lineage>
        <taxon>Viruses</taxon>
    </lineage>
</organism>
<evidence type="ECO:0000256" key="1">
    <source>
        <dbReference type="SAM" id="Coils"/>
    </source>
</evidence>
<dbReference type="EMBL" id="BK059105">
    <property type="protein sequence ID" value="DAE31033.1"/>
    <property type="molecule type" value="Genomic_DNA"/>
</dbReference>
<protein>
    <submittedName>
        <fullName evidence="2">Uncharacterized protein</fullName>
    </submittedName>
</protein>
<evidence type="ECO:0000313" key="2">
    <source>
        <dbReference type="EMBL" id="DAE31033.1"/>
    </source>
</evidence>
<sequence length="131" mass="15544">MLNENLMDSKDIIIAKLKLAIKEFQEYDIERKKYYSNALVELGKLKDEIEELRGINKYSKSYIAMKDENRRLKASLARKGIKELTDFYDVKNVELIIQNQTLKGENRKLRARNSELIKNNKMLINKLNKYE</sequence>
<proteinExistence type="predicted"/>
<reference evidence="2" key="1">
    <citation type="journal article" date="2021" name="Proc. Natl. Acad. Sci. U.S.A.">
        <title>A Catalog of Tens of Thousands of Viruses from Human Metagenomes Reveals Hidden Associations with Chronic Diseases.</title>
        <authorList>
            <person name="Tisza M.J."/>
            <person name="Buck C.B."/>
        </authorList>
    </citation>
    <scope>NUCLEOTIDE SEQUENCE</scope>
    <source>
        <strain evidence="2">CtML55</strain>
    </source>
</reference>
<name>A0A8S5RIW3_9VIRU</name>
<feature type="coiled-coil region" evidence="1">
    <location>
        <begin position="92"/>
        <end position="126"/>
    </location>
</feature>
<keyword evidence="1" id="KW-0175">Coiled coil</keyword>
<accession>A0A8S5RIW3</accession>